<evidence type="ECO:0000313" key="4">
    <source>
        <dbReference type="Proteomes" id="UP001501231"/>
    </source>
</evidence>
<protein>
    <recommendedName>
        <fullName evidence="2">HTH cro/C1-type domain-containing protein</fullName>
    </recommendedName>
</protein>
<feature type="domain" description="HTH cro/C1-type" evidence="2">
    <location>
        <begin position="2"/>
        <end position="60"/>
    </location>
</feature>
<dbReference type="SUPFAM" id="SSF47413">
    <property type="entry name" value="lambda repressor-like DNA-binding domains"/>
    <property type="match status" value="1"/>
</dbReference>
<dbReference type="Gene3D" id="1.10.260.40">
    <property type="entry name" value="lambda repressor-like DNA-binding domains"/>
    <property type="match status" value="1"/>
</dbReference>
<dbReference type="InterPro" id="IPR001387">
    <property type="entry name" value="Cro/C1-type_HTH"/>
</dbReference>
<keyword evidence="4" id="KW-1185">Reference proteome</keyword>
<reference evidence="3 4" key="1">
    <citation type="journal article" date="2019" name="Int. J. Syst. Evol. Microbiol.">
        <title>The Global Catalogue of Microorganisms (GCM) 10K type strain sequencing project: providing services to taxonomists for standard genome sequencing and annotation.</title>
        <authorList>
            <consortium name="The Broad Institute Genomics Platform"/>
            <consortium name="The Broad Institute Genome Sequencing Center for Infectious Disease"/>
            <person name="Wu L."/>
            <person name="Ma J."/>
        </authorList>
    </citation>
    <scope>NUCLEOTIDE SEQUENCE [LARGE SCALE GENOMIC DNA]</scope>
    <source>
        <strain evidence="3 4">JCM 3325</strain>
    </source>
</reference>
<dbReference type="RefSeq" id="WP_344586314.1">
    <property type="nucleotide sequence ID" value="NZ_BAAARW010000001.1"/>
</dbReference>
<gene>
    <name evidence="3" type="ORF">GCM10010191_01860</name>
</gene>
<evidence type="ECO:0000259" key="2">
    <source>
        <dbReference type="PROSITE" id="PS50943"/>
    </source>
</evidence>
<evidence type="ECO:0000256" key="1">
    <source>
        <dbReference type="SAM" id="MobiDB-lite"/>
    </source>
</evidence>
<proteinExistence type="predicted"/>
<name>A0ABN3IA05_9ACTN</name>
<feature type="region of interest" description="Disordered" evidence="1">
    <location>
        <begin position="1"/>
        <end position="39"/>
    </location>
</feature>
<evidence type="ECO:0000313" key="3">
    <source>
        <dbReference type="EMBL" id="GAA2398721.1"/>
    </source>
</evidence>
<dbReference type="InterPro" id="IPR010982">
    <property type="entry name" value="Lambda_DNA-bd_dom_sf"/>
</dbReference>
<dbReference type="CDD" id="cd00093">
    <property type="entry name" value="HTH_XRE"/>
    <property type="match status" value="1"/>
</dbReference>
<sequence>MVHERRRELGLTQAEVAERAGITQPPPSRIEGSGSEPTPAMLDRIAKAMHTTFTITVGDHAANGHGLALPGTGIKKHVDGTFWWKSHPPIPIGRARACSGSPAA</sequence>
<dbReference type="Proteomes" id="UP001501231">
    <property type="component" value="Unassembled WGS sequence"/>
</dbReference>
<dbReference type="Pfam" id="PF01381">
    <property type="entry name" value="HTH_3"/>
    <property type="match status" value="1"/>
</dbReference>
<dbReference type="SMART" id="SM00530">
    <property type="entry name" value="HTH_XRE"/>
    <property type="match status" value="1"/>
</dbReference>
<comment type="caution">
    <text evidence="3">The sequence shown here is derived from an EMBL/GenBank/DDBJ whole genome shotgun (WGS) entry which is preliminary data.</text>
</comment>
<dbReference type="EMBL" id="BAAARW010000001">
    <property type="protein sequence ID" value="GAA2398721.1"/>
    <property type="molecule type" value="Genomic_DNA"/>
</dbReference>
<accession>A0ABN3IA05</accession>
<dbReference type="PROSITE" id="PS50943">
    <property type="entry name" value="HTH_CROC1"/>
    <property type="match status" value="1"/>
</dbReference>
<organism evidence="3 4">
    <name type="scientific">Actinomadura vinacea</name>
    <dbReference type="NCBI Taxonomy" id="115336"/>
    <lineage>
        <taxon>Bacteria</taxon>
        <taxon>Bacillati</taxon>
        <taxon>Actinomycetota</taxon>
        <taxon>Actinomycetes</taxon>
        <taxon>Streptosporangiales</taxon>
        <taxon>Thermomonosporaceae</taxon>
        <taxon>Actinomadura</taxon>
    </lineage>
</organism>